<sequence>MKNIGLIFLFFSSLISFAQELEFQQKNGGLLLLENGMPRYFYRTSPVDTISPFARTNYIHPLYGLQGEVLTEDFPDDHLHHHGIFWAWHQLYARGERIADPWMNENIRWKIIKTETEVKEKEAILASEVLWINKTTSEAVIEENLLLTFKRYGNDIFSLDFSIKLTALVDGVAIGGSEDAKGYGGFSPRLKLPGDVCFTSVTGEVKPQNLPVQAGPWINISGHFNPSLDKPSGVVIMGEPEKLPSYQGWILRSASSMQNMAFPGRNTVSIEKGGSLTFRNQLLIHSGLSSEEIAEFYCSF</sequence>
<dbReference type="Pfam" id="PF14100">
    <property type="entry name" value="DUF6807"/>
    <property type="match status" value="1"/>
</dbReference>
<protein>
    <submittedName>
        <fullName evidence="2">DUF6807 family protein</fullName>
    </submittedName>
</protein>
<reference evidence="2 3" key="1">
    <citation type="submission" date="2023-09" db="EMBL/GenBank/DDBJ databases">
        <authorList>
            <person name="Rey-Velasco X."/>
        </authorList>
    </citation>
    <scope>NUCLEOTIDE SEQUENCE [LARGE SCALE GENOMIC DNA]</scope>
    <source>
        <strain evidence="2 3">F117</strain>
    </source>
</reference>
<keyword evidence="3" id="KW-1185">Reference proteome</keyword>
<feature type="signal peptide" evidence="1">
    <location>
        <begin position="1"/>
        <end position="18"/>
    </location>
</feature>
<proteinExistence type="predicted"/>
<feature type="chain" id="PRO_5045567588" evidence="1">
    <location>
        <begin position="19"/>
        <end position="300"/>
    </location>
</feature>
<dbReference type="RefSeq" id="WP_311503992.1">
    <property type="nucleotide sequence ID" value="NZ_JAVRHK010000010.1"/>
</dbReference>
<evidence type="ECO:0000256" key="1">
    <source>
        <dbReference type="SAM" id="SignalP"/>
    </source>
</evidence>
<evidence type="ECO:0000313" key="2">
    <source>
        <dbReference type="EMBL" id="MDT0677649.1"/>
    </source>
</evidence>
<comment type="caution">
    <text evidence="2">The sequence shown here is derived from an EMBL/GenBank/DDBJ whole genome shotgun (WGS) entry which is preliminary data.</text>
</comment>
<organism evidence="2 3">
    <name type="scientific">Autumnicola musiva</name>
    <dbReference type="NCBI Taxonomy" id="3075589"/>
    <lineage>
        <taxon>Bacteria</taxon>
        <taxon>Pseudomonadati</taxon>
        <taxon>Bacteroidota</taxon>
        <taxon>Flavobacteriia</taxon>
        <taxon>Flavobacteriales</taxon>
        <taxon>Flavobacteriaceae</taxon>
        <taxon>Autumnicola</taxon>
    </lineage>
</organism>
<dbReference type="EMBL" id="JAVRHK010000010">
    <property type="protein sequence ID" value="MDT0677649.1"/>
    <property type="molecule type" value="Genomic_DNA"/>
</dbReference>
<keyword evidence="1" id="KW-0732">Signal</keyword>
<gene>
    <name evidence="2" type="ORF">RM539_13760</name>
</gene>
<dbReference type="InterPro" id="IPR029475">
    <property type="entry name" value="DUF6807"/>
</dbReference>
<evidence type="ECO:0000313" key="3">
    <source>
        <dbReference type="Proteomes" id="UP001262582"/>
    </source>
</evidence>
<accession>A0ABU3D817</accession>
<name>A0ABU3D817_9FLAO</name>
<dbReference type="Proteomes" id="UP001262582">
    <property type="component" value="Unassembled WGS sequence"/>
</dbReference>